<protein>
    <submittedName>
        <fullName evidence="1">Uncharacterized protein</fullName>
    </submittedName>
</protein>
<reference evidence="1" key="1">
    <citation type="submission" date="2020-05" db="EMBL/GenBank/DDBJ databases">
        <title>Large-scale comparative analyses of tick genomes elucidate their genetic diversity and vector capacities.</title>
        <authorList>
            <person name="Jia N."/>
            <person name="Wang J."/>
            <person name="Shi W."/>
            <person name="Du L."/>
            <person name="Sun Y."/>
            <person name="Zhan W."/>
            <person name="Jiang J."/>
            <person name="Wang Q."/>
            <person name="Zhang B."/>
            <person name="Ji P."/>
            <person name="Sakyi L.B."/>
            <person name="Cui X."/>
            <person name="Yuan T."/>
            <person name="Jiang B."/>
            <person name="Yang W."/>
            <person name="Lam T.T.-Y."/>
            <person name="Chang Q."/>
            <person name="Ding S."/>
            <person name="Wang X."/>
            <person name="Zhu J."/>
            <person name="Ruan X."/>
            <person name="Zhao L."/>
            <person name="Wei J."/>
            <person name="Que T."/>
            <person name="Du C."/>
            <person name="Cheng J."/>
            <person name="Dai P."/>
            <person name="Han X."/>
            <person name="Huang E."/>
            <person name="Gao Y."/>
            <person name="Liu J."/>
            <person name="Shao H."/>
            <person name="Ye R."/>
            <person name="Li L."/>
            <person name="Wei W."/>
            <person name="Wang X."/>
            <person name="Wang C."/>
            <person name="Yang T."/>
            <person name="Huo Q."/>
            <person name="Li W."/>
            <person name="Guo W."/>
            <person name="Chen H."/>
            <person name="Zhou L."/>
            <person name="Ni X."/>
            <person name="Tian J."/>
            <person name="Zhou Y."/>
            <person name="Sheng Y."/>
            <person name="Liu T."/>
            <person name="Pan Y."/>
            <person name="Xia L."/>
            <person name="Li J."/>
            <person name="Zhao F."/>
            <person name="Cao W."/>
        </authorList>
    </citation>
    <scope>NUCLEOTIDE SEQUENCE</scope>
    <source>
        <strain evidence="1">Hyas-2018</strain>
    </source>
</reference>
<proteinExistence type="predicted"/>
<accession>A0ACB7TRG7</accession>
<evidence type="ECO:0000313" key="1">
    <source>
        <dbReference type="EMBL" id="KAH6947962.1"/>
    </source>
</evidence>
<name>A0ACB7TRG7_HYAAI</name>
<organism evidence="1 2">
    <name type="scientific">Hyalomma asiaticum</name>
    <name type="common">Tick</name>
    <dbReference type="NCBI Taxonomy" id="266040"/>
    <lineage>
        <taxon>Eukaryota</taxon>
        <taxon>Metazoa</taxon>
        <taxon>Ecdysozoa</taxon>
        <taxon>Arthropoda</taxon>
        <taxon>Chelicerata</taxon>
        <taxon>Arachnida</taxon>
        <taxon>Acari</taxon>
        <taxon>Parasitiformes</taxon>
        <taxon>Ixodida</taxon>
        <taxon>Ixodoidea</taxon>
        <taxon>Ixodidae</taxon>
        <taxon>Hyalomminae</taxon>
        <taxon>Hyalomma</taxon>
    </lineage>
</organism>
<dbReference type="Proteomes" id="UP000821845">
    <property type="component" value="Chromosome 1"/>
</dbReference>
<evidence type="ECO:0000313" key="2">
    <source>
        <dbReference type="Proteomes" id="UP000821845"/>
    </source>
</evidence>
<dbReference type="EMBL" id="CM023481">
    <property type="protein sequence ID" value="KAH6947962.1"/>
    <property type="molecule type" value="Genomic_DNA"/>
</dbReference>
<keyword evidence="2" id="KW-1185">Reference proteome</keyword>
<comment type="caution">
    <text evidence="1">The sequence shown here is derived from an EMBL/GenBank/DDBJ whole genome shotgun (WGS) entry which is preliminary data.</text>
</comment>
<gene>
    <name evidence="1" type="ORF">HPB50_022278</name>
</gene>
<sequence>MMGVVVIEGKDISPKEIRNDKGWLEVRAKHKKNTTPVEETNPAMQEAATLNKEETYIRRAARNLRRLGMASKKPNLPVDDIKVIVRPKDGFRTTT</sequence>